<keyword evidence="1" id="KW-0472">Membrane</keyword>
<organism evidence="2">
    <name type="scientific">marine sediment metagenome</name>
    <dbReference type="NCBI Taxonomy" id="412755"/>
    <lineage>
        <taxon>unclassified sequences</taxon>
        <taxon>metagenomes</taxon>
        <taxon>ecological metagenomes</taxon>
    </lineage>
</organism>
<evidence type="ECO:0008006" key="3">
    <source>
        <dbReference type="Google" id="ProtNLM"/>
    </source>
</evidence>
<dbReference type="SUPFAM" id="SSF56563">
    <property type="entry name" value="Major capsid protein gp5"/>
    <property type="match status" value="1"/>
</dbReference>
<dbReference type="AlphaFoldDB" id="A0A0F9QBZ3"/>
<reference evidence="2" key="1">
    <citation type="journal article" date="2015" name="Nature">
        <title>Complex archaea that bridge the gap between prokaryotes and eukaryotes.</title>
        <authorList>
            <person name="Spang A."/>
            <person name="Saw J.H."/>
            <person name="Jorgensen S.L."/>
            <person name="Zaremba-Niedzwiedzka K."/>
            <person name="Martijn J."/>
            <person name="Lind A.E."/>
            <person name="van Eijk R."/>
            <person name="Schleper C."/>
            <person name="Guy L."/>
            <person name="Ettema T.J."/>
        </authorList>
    </citation>
    <scope>NUCLEOTIDE SEQUENCE</scope>
</reference>
<sequence>MENDLLNEQYQGFAEGNREMLDTLMKALTAGSGVDTASFTSGRAMTPESLDTTLVNVLWDQNEAVLFKALKKQPVKSPVHQYARRTGVGDGDGAWVAEGGNSFEKDQSLERVNVTMKFLQTLRKATLQATITTMLEDAITSEKMAGTLWLIKQVESILFDGDSANVTEEPDGLRALIWAKRATITKGNIIDVHGKDASSKEFEDAVNEGARVIRGKFGMPTDLYTSLIVMEDVQKLIRDRMRFPADKSGVILPTMVFDAYPTPFGKLSLRPDLFLLERGIPVTGSLTEKPSQVTLATVLTPADAANSNFKAADAGEYYYAVSAVSKFGESVVSSEIQCSGLAAGDKVTIEITAGATAGTAYKIFRNKLGAGSSALKYHVGTIPAGTSGTAHSVDWNDWMPGCSDAFMLGMAPMYDAIEWEQFLPMMKFDLYPTNAAVYPFLLLLFGALAVKKPEQQVIIRNIAPSKLGWF</sequence>
<name>A0A0F9QBZ3_9ZZZZ</name>
<evidence type="ECO:0000313" key="2">
    <source>
        <dbReference type="EMBL" id="KKN02803.1"/>
    </source>
</evidence>
<feature type="transmembrane region" description="Helical" evidence="1">
    <location>
        <begin position="430"/>
        <end position="450"/>
    </location>
</feature>
<dbReference type="EMBL" id="LAZR01005105">
    <property type="protein sequence ID" value="KKN02803.1"/>
    <property type="molecule type" value="Genomic_DNA"/>
</dbReference>
<keyword evidence="1" id="KW-0812">Transmembrane</keyword>
<comment type="caution">
    <text evidence="2">The sequence shown here is derived from an EMBL/GenBank/DDBJ whole genome shotgun (WGS) entry which is preliminary data.</text>
</comment>
<evidence type="ECO:0000256" key="1">
    <source>
        <dbReference type="SAM" id="Phobius"/>
    </source>
</evidence>
<protein>
    <recommendedName>
        <fullName evidence="3">Major capsid protein</fullName>
    </recommendedName>
</protein>
<proteinExistence type="predicted"/>
<accession>A0A0F9QBZ3</accession>
<keyword evidence="1" id="KW-1133">Transmembrane helix</keyword>
<gene>
    <name evidence="2" type="ORF">LCGC14_1113980</name>
</gene>